<proteinExistence type="predicted"/>
<protein>
    <submittedName>
        <fullName evidence="1">PqqD family peptide modification chaperone</fullName>
    </submittedName>
</protein>
<dbReference type="EMBL" id="JBHULC010000003">
    <property type="protein sequence ID" value="MFD2519616.1"/>
    <property type="molecule type" value="Genomic_DNA"/>
</dbReference>
<dbReference type="Proteomes" id="UP001597510">
    <property type="component" value="Unassembled WGS sequence"/>
</dbReference>
<organism evidence="1 2">
    <name type="scientific">Emticicia soli</name>
    <dbReference type="NCBI Taxonomy" id="2027878"/>
    <lineage>
        <taxon>Bacteria</taxon>
        <taxon>Pseudomonadati</taxon>
        <taxon>Bacteroidota</taxon>
        <taxon>Cytophagia</taxon>
        <taxon>Cytophagales</taxon>
        <taxon>Leadbetterellaceae</taxon>
        <taxon>Emticicia</taxon>
    </lineage>
</organism>
<evidence type="ECO:0000313" key="1">
    <source>
        <dbReference type="EMBL" id="MFD2519616.1"/>
    </source>
</evidence>
<dbReference type="InterPro" id="IPR041881">
    <property type="entry name" value="PqqD_sf"/>
</dbReference>
<dbReference type="InterPro" id="IPR008792">
    <property type="entry name" value="PQQD"/>
</dbReference>
<accession>A0ABW5J1J3</accession>
<name>A0ABW5J1J3_9BACT</name>
<keyword evidence="2" id="KW-1185">Reference proteome</keyword>
<dbReference type="Gene3D" id="1.10.10.1150">
    <property type="entry name" value="Coenzyme PQQ synthesis protein D (PqqD)"/>
    <property type="match status" value="1"/>
</dbReference>
<dbReference type="RefSeq" id="WP_340236571.1">
    <property type="nucleotide sequence ID" value="NZ_JBBEWC010000006.1"/>
</dbReference>
<evidence type="ECO:0000313" key="2">
    <source>
        <dbReference type="Proteomes" id="UP001597510"/>
    </source>
</evidence>
<gene>
    <name evidence="1" type="ORF">ACFSR2_01890</name>
</gene>
<reference evidence="2" key="1">
    <citation type="journal article" date="2019" name="Int. J. Syst. Evol. Microbiol.">
        <title>The Global Catalogue of Microorganisms (GCM) 10K type strain sequencing project: providing services to taxonomists for standard genome sequencing and annotation.</title>
        <authorList>
            <consortium name="The Broad Institute Genomics Platform"/>
            <consortium name="The Broad Institute Genome Sequencing Center for Infectious Disease"/>
            <person name="Wu L."/>
            <person name="Ma J."/>
        </authorList>
    </citation>
    <scope>NUCLEOTIDE SEQUENCE [LARGE SCALE GENOMIC DNA]</scope>
    <source>
        <strain evidence="2">KCTC 52344</strain>
    </source>
</reference>
<dbReference type="Pfam" id="PF05402">
    <property type="entry name" value="PqqD"/>
    <property type="match status" value="1"/>
</dbReference>
<comment type="caution">
    <text evidence="1">The sequence shown here is derived from an EMBL/GenBank/DDBJ whole genome shotgun (WGS) entry which is preliminary data.</text>
</comment>
<sequence>MNNLHIKIIRNDELFLFTNLGDEAIMMNTSNGVFMELNRIAVDIWMFLQEPISVENLIKKLTDKYEVDESVCKNETVVYLQKMLKEKMLHKLAD</sequence>